<dbReference type="SUPFAM" id="SSF50800">
    <property type="entry name" value="PK beta-barrel domain-like"/>
    <property type="match status" value="1"/>
</dbReference>
<protein>
    <submittedName>
        <fullName evidence="2">MOSC domain-containing protein</fullName>
    </submittedName>
</protein>
<comment type="caution">
    <text evidence="2">The sequence shown here is derived from an EMBL/GenBank/DDBJ whole genome shotgun (WGS) entry which is preliminary data.</text>
</comment>
<dbReference type="PANTHER" id="PTHR36930">
    <property type="entry name" value="METAL-SULFUR CLUSTER BIOSYNTHESIS PROTEINS YUAD-RELATED"/>
    <property type="match status" value="1"/>
</dbReference>
<evidence type="ECO:0000313" key="2">
    <source>
        <dbReference type="EMBL" id="PYE78501.1"/>
    </source>
</evidence>
<dbReference type="OrthoDB" id="1550913at2"/>
<sequence length="182" mass="19070">MTVAAPSAYDLRSLTAQYPHAGRLEAVYLRPARRAAVLAPDRATATAGKGLQGDRSVLSASTGGKRQVTLIQAEHLPVIASYLARDGLDAALLRRNLVVSGLNLLAARGLFRDAPMVLRIGDEVQLEVSGPCDPCSRMEDLLGPGAYNAMRGHGGVTARVLVGGRVHVGDAVRCAPATSPPR</sequence>
<dbReference type="InterPro" id="IPR011037">
    <property type="entry name" value="Pyrv_Knase-like_insert_dom_sf"/>
</dbReference>
<feature type="domain" description="MOSC" evidence="1">
    <location>
        <begin position="30"/>
        <end position="175"/>
    </location>
</feature>
<reference evidence="2 3" key="1">
    <citation type="submission" date="2018-06" db="EMBL/GenBank/DDBJ databases">
        <title>Genomic Encyclopedia of Type Strains, Phase III (KMG-III): the genomes of soil and plant-associated and newly described type strains.</title>
        <authorList>
            <person name="Whitman W."/>
        </authorList>
    </citation>
    <scope>NUCLEOTIDE SEQUENCE [LARGE SCALE GENOMIC DNA]</scope>
    <source>
        <strain evidence="2 3">CECT 7646</strain>
    </source>
</reference>
<organism evidence="2 3">
    <name type="scientific">Xylophilus ampelinus</name>
    <dbReference type="NCBI Taxonomy" id="54067"/>
    <lineage>
        <taxon>Bacteria</taxon>
        <taxon>Pseudomonadati</taxon>
        <taxon>Pseudomonadota</taxon>
        <taxon>Betaproteobacteria</taxon>
        <taxon>Burkholderiales</taxon>
        <taxon>Xylophilus</taxon>
    </lineage>
</organism>
<dbReference type="Pfam" id="PF03473">
    <property type="entry name" value="MOSC"/>
    <property type="match status" value="1"/>
</dbReference>
<dbReference type="GO" id="GO:0003824">
    <property type="term" value="F:catalytic activity"/>
    <property type="evidence" value="ECO:0007669"/>
    <property type="project" value="InterPro"/>
</dbReference>
<dbReference type="GO" id="GO:0030170">
    <property type="term" value="F:pyridoxal phosphate binding"/>
    <property type="evidence" value="ECO:0007669"/>
    <property type="project" value="InterPro"/>
</dbReference>
<dbReference type="EMBL" id="QJTC01000006">
    <property type="protein sequence ID" value="PYE78501.1"/>
    <property type="molecule type" value="Genomic_DNA"/>
</dbReference>
<accession>A0A318SHU7</accession>
<evidence type="ECO:0000313" key="3">
    <source>
        <dbReference type="Proteomes" id="UP000247540"/>
    </source>
</evidence>
<dbReference type="InterPro" id="IPR005302">
    <property type="entry name" value="MoCF_Sase_C"/>
</dbReference>
<dbReference type="Gene3D" id="2.40.33.20">
    <property type="entry name" value="PK beta-barrel domain-like"/>
    <property type="match status" value="1"/>
</dbReference>
<evidence type="ECO:0000259" key="1">
    <source>
        <dbReference type="PROSITE" id="PS51340"/>
    </source>
</evidence>
<dbReference type="GO" id="GO:0030151">
    <property type="term" value="F:molybdenum ion binding"/>
    <property type="evidence" value="ECO:0007669"/>
    <property type="project" value="InterPro"/>
</dbReference>
<proteinExistence type="predicted"/>
<dbReference type="PANTHER" id="PTHR36930:SF1">
    <property type="entry name" value="MOSC DOMAIN-CONTAINING PROTEIN"/>
    <property type="match status" value="1"/>
</dbReference>
<name>A0A318SHU7_9BURK</name>
<dbReference type="Proteomes" id="UP000247540">
    <property type="component" value="Unassembled WGS sequence"/>
</dbReference>
<dbReference type="RefSeq" id="WP_110465051.1">
    <property type="nucleotide sequence ID" value="NZ_QJTC01000006.1"/>
</dbReference>
<keyword evidence="3" id="KW-1185">Reference proteome</keyword>
<gene>
    <name evidence="2" type="ORF">DFQ15_1064</name>
</gene>
<dbReference type="InterPro" id="IPR052716">
    <property type="entry name" value="MOSC_domain"/>
</dbReference>
<dbReference type="PROSITE" id="PS51340">
    <property type="entry name" value="MOSC"/>
    <property type="match status" value="1"/>
</dbReference>
<dbReference type="AlphaFoldDB" id="A0A318SHU7"/>